<dbReference type="InterPro" id="IPR050613">
    <property type="entry name" value="Sec_Metabolite_Reg"/>
</dbReference>
<comment type="subcellular location">
    <subcellularLocation>
        <location evidence="1">Nucleus</location>
    </subcellularLocation>
</comment>
<proteinExistence type="predicted"/>
<dbReference type="Pfam" id="PF04082">
    <property type="entry name" value="Fungal_trans"/>
    <property type="match status" value="1"/>
</dbReference>
<dbReference type="EMBL" id="KV700129">
    <property type="protein sequence ID" value="OCF32681.1"/>
    <property type="molecule type" value="Genomic_DNA"/>
</dbReference>
<dbReference type="GO" id="GO:0003677">
    <property type="term" value="F:DNA binding"/>
    <property type="evidence" value="ECO:0007669"/>
    <property type="project" value="InterPro"/>
</dbReference>
<reference evidence="5 6" key="1">
    <citation type="submission" date="2013-07" db="EMBL/GenBank/DDBJ databases">
        <title>The Genome Sequence of Cryptococcus heveanensis BCC8398.</title>
        <authorList>
            <consortium name="The Broad Institute Genome Sequencing Platform"/>
            <person name="Cuomo C."/>
            <person name="Litvintseva A."/>
            <person name="Chen Y."/>
            <person name="Heitman J."/>
            <person name="Sun S."/>
            <person name="Springer D."/>
            <person name="Dromer F."/>
            <person name="Young S.K."/>
            <person name="Zeng Q."/>
            <person name="Gargeya S."/>
            <person name="Fitzgerald M."/>
            <person name="Abouelleil A."/>
            <person name="Alvarado L."/>
            <person name="Berlin A.M."/>
            <person name="Chapman S.B."/>
            <person name="Dewar J."/>
            <person name="Goldberg J."/>
            <person name="Griggs A."/>
            <person name="Gujja S."/>
            <person name="Hansen M."/>
            <person name="Howarth C."/>
            <person name="Imamovic A."/>
            <person name="Larimer J."/>
            <person name="McCowan C."/>
            <person name="Murphy C."/>
            <person name="Pearson M."/>
            <person name="Priest M."/>
            <person name="Roberts A."/>
            <person name="Saif S."/>
            <person name="Shea T."/>
            <person name="Sykes S."/>
            <person name="Wortman J."/>
            <person name="Nusbaum C."/>
            <person name="Birren B."/>
        </authorList>
    </citation>
    <scope>NUCLEOTIDE SEQUENCE [LARGE SCALE GENOMIC DNA]</scope>
    <source>
        <strain evidence="5 6">BCC8398</strain>
    </source>
</reference>
<sequence length="689" mass="75881">MDGQSQQSRTSSDWVVPEVSDDRASMASLNTEMNPLENSGTLVINPGGRTRFIGPSASSQYHREGSQTESRMQSPNAPDRSTFQSELSLGGFVPLNRPTSAMYGQLSLELPPESDARDLVERYYRLIAWTGTPVLHEDMLKIVQAIYASIPDVPPGQDLRLALHQLSLLYVVMALGQLANMEVPPNDPESKRLFALAQQCLFSGSFLVYNTLSCVQSLSLLAKFAAYSDIPGGWDIGWQIRGIASRVMIAMGLHRDGAKWGLPDKELNDRRRVFWEAHSSEIFMVGAATSHASSGNAGRLLCLPSSGSIPPFAKETSEDLRVGFWTNRYVLNGHHTRMWQKFGGPCECEWVDLAARVLTILRSRAFEAELPLQLRCRAALRAMVSVYHNTGDAEDASLPPSRRDVCLTFQQHTLSLGFGETVFSLLLPYFIDAIYNNAADPTVSPYAEAYLAVIERSSMLIVTVQSLYTLFPLIATRHWYFWLHAYSAAVCMATVCIVTPNSPLVELCMSFLETAINLFSAAQDALPQRVAKRNLDFLKRLRDHAIAKTASGGADFDGPVEVTSEASPTATAQHLEVIGWRTRLIQLGITSGHAMSLPSSRPRSRAKGSDVPLHTIMPDMASSFGTSSAFVNSPEHPPLHLPGISSPDILHQLLNENIGHSLTSLTDENFSLDLGRLFAFSVPERDNRD</sequence>
<evidence type="ECO:0000313" key="6">
    <source>
        <dbReference type="Proteomes" id="UP000092666"/>
    </source>
</evidence>
<dbReference type="GO" id="GO:0008270">
    <property type="term" value="F:zinc ion binding"/>
    <property type="evidence" value="ECO:0007669"/>
    <property type="project" value="InterPro"/>
</dbReference>
<gene>
    <name evidence="5" type="ORF">I316_05602</name>
</gene>
<feature type="region of interest" description="Disordered" evidence="3">
    <location>
        <begin position="1"/>
        <end position="83"/>
    </location>
</feature>
<evidence type="ECO:0000256" key="1">
    <source>
        <dbReference type="ARBA" id="ARBA00004123"/>
    </source>
</evidence>
<feature type="compositionally biased region" description="Polar residues" evidence="3">
    <location>
        <begin position="67"/>
        <end position="83"/>
    </location>
</feature>
<organism evidence="5 6">
    <name type="scientific">Kwoniella heveanensis BCC8398</name>
    <dbReference type="NCBI Taxonomy" id="1296120"/>
    <lineage>
        <taxon>Eukaryota</taxon>
        <taxon>Fungi</taxon>
        <taxon>Dikarya</taxon>
        <taxon>Basidiomycota</taxon>
        <taxon>Agaricomycotina</taxon>
        <taxon>Tremellomycetes</taxon>
        <taxon>Tremellales</taxon>
        <taxon>Cryptococcaceae</taxon>
        <taxon>Kwoniella</taxon>
    </lineage>
</organism>
<dbReference type="PANTHER" id="PTHR31001">
    <property type="entry name" value="UNCHARACTERIZED TRANSCRIPTIONAL REGULATORY PROTEIN"/>
    <property type="match status" value="1"/>
</dbReference>
<dbReference type="PANTHER" id="PTHR31001:SF56">
    <property type="entry name" value="ZN(2)-C6 FUNGAL-TYPE DOMAIN-CONTAINING PROTEIN"/>
    <property type="match status" value="1"/>
</dbReference>
<feature type="compositionally biased region" description="Polar residues" evidence="3">
    <location>
        <begin position="1"/>
        <end position="13"/>
    </location>
</feature>
<evidence type="ECO:0000313" key="5">
    <source>
        <dbReference type="EMBL" id="OCF32681.1"/>
    </source>
</evidence>
<dbReference type="AlphaFoldDB" id="A0A1B9GNU4"/>
<keyword evidence="2" id="KW-0539">Nucleus</keyword>
<dbReference type="Proteomes" id="UP000092666">
    <property type="component" value="Unassembled WGS sequence"/>
</dbReference>
<dbReference type="OrthoDB" id="424974at2759"/>
<keyword evidence="6" id="KW-1185">Reference proteome</keyword>
<dbReference type="InterPro" id="IPR007219">
    <property type="entry name" value="XnlR_reg_dom"/>
</dbReference>
<evidence type="ECO:0000259" key="4">
    <source>
        <dbReference type="Pfam" id="PF04082"/>
    </source>
</evidence>
<reference evidence="6" key="2">
    <citation type="submission" date="2013-12" db="EMBL/GenBank/DDBJ databases">
        <title>Evolution of pathogenesis and genome organization in the Tremellales.</title>
        <authorList>
            <person name="Cuomo C."/>
            <person name="Litvintseva A."/>
            <person name="Heitman J."/>
            <person name="Chen Y."/>
            <person name="Sun S."/>
            <person name="Springer D."/>
            <person name="Dromer F."/>
            <person name="Young S."/>
            <person name="Zeng Q."/>
            <person name="Chapman S."/>
            <person name="Gujja S."/>
            <person name="Saif S."/>
            <person name="Birren B."/>
        </authorList>
    </citation>
    <scope>NUCLEOTIDE SEQUENCE [LARGE SCALE GENOMIC DNA]</scope>
    <source>
        <strain evidence="6">BCC8398</strain>
    </source>
</reference>
<name>A0A1B9GNU4_9TREE</name>
<protein>
    <recommendedName>
        <fullName evidence="4">Xylanolytic transcriptional activator regulatory domain-containing protein</fullName>
    </recommendedName>
</protein>
<accession>A0A1B9GNU4</accession>
<feature type="compositionally biased region" description="Polar residues" evidence="3">
    <location>
        <begin position="27"/>
        <end position="42"/>
    </location>
</feature>
<dbReference type="STRING" id="1296120.A0A1B9GNU4"/>
<dbReference type="CDD" id="cd12148">
    <property type="entry name" value="fungal_TF_MHR"/>
    <property type="match status" value="1"/>
</dbReference>
<dbReference type="GO" id="GO:0005634">
    <property type="term" value="C:nucleus"/>
    <property type="evidence" value="ECO:0007669"/>
    <property type="project" value="UniProtKB-SubCell"/>
</dbReference>
<evidence type="ECO:0000256" key="3">
    <source>
        <dbReference type="SAM" id="MobiDB-lite"/>
    </source>
</evidence>
<dbReference type="GO" id="GO:0006351">
    <property type="term" value="P:DNA-templated transcription"/>
    <property type="evidence" value="ECO:0007669"/>
    <property type="project" value="InterPro"/>
</dbReference>
<feature type="domain" description="Xylanolytic transcriptional activator regulatory" evidence="4">
    <location>
        <begin position="162"/>
        <end position="281"/>
    </location>
</feature>
<evidence type="ECO:0000256" key="2">
    <source>
        <dbReference type="ARBA" id="ARBA00023242"/>
    </source>
</evidence>